<sequence>MTNGDFEAFAQLVTAAADAVGRTAPTKNAIMFIFDALKKYSLEQVQGAYRAHFQGPEGRFWPTPSHIVEQIEGKPEDRAALAWALVEKALSSYNGAYESVRFPLPAYHFAIEKLGGWITLSDKYDDGSKRDVAFLAKEFKQFYVLGEKAARGWESVPPYLVGIWEDEGSERPTAKKVRMIGSGELVTRDKVPALSSGGDRTQQRRRLADNIAALAGAKRL</sequence>
<dbReference type="GeneID" id="90984810"/>
<dbReference type="RefSeq" id="WP_051682792.1">
    <property type="nucleotide sequence ID" value="NZ_JAXDSK010000062.1"/>
</dbReference>
<evidence type="ECO:0000313" key="2">
    <source>
        <dbReference type="Proteomes" id="UP000027665"/>
    </source>
</evidence>
<organism evidence="1 2">
    <name type="scientific">Synergistes jonesii</name>
    <dbReference type="NCBI Taxonomy" id="2754"/>
    <lineage>
        <taxon>Bacteria</taxon>
        <taxon>Thermotogati</taxon>
        <taxon>Synergistota</taxon>
        <taxon>Synergistia</taxon>
        <taxon>Synergistales</taxon>
        <taxon>Synergistaceae</taxon>
        <taxon>Synergistes</taxon>
    </lineage>
</organism>
<comment type="caution">
    <text evidence="1">The sequence shown here is derived from an EMBL/GenBank/DDBJ whole genome shotgun (WGS) entry which is preliminary data.</text>
</comment>
<dbReference type="Proteomes" id="UP000027665">
    <property type="component" value="Unassembled WGS sequence"/>
</dbReference>
<protein>
    <submittedName>
        <fullName evidence="1">Uncharacterized protein</fullName>
    </submittedName>
</protein>
<evidence type="ECO:0000313" key="1">
    <source>
        <dbReference type="EMBL" id="KEJ91720.1"/>
    </source>
</evidence>
<accession>A0A073IQ56</accession>
<gene>
    <name evidence="1" type="ORF">EH55_07025</name>
</gene>
<dbReference type="STRING" id="2754.EH55_07025"/>
<dbReference type="EMBL" id="JMKI01000037">
    <property type="protein sequence ID" value="KEJ91720.1"/>
    <property type="molecule type" value="Genomic_DNA"/>
</dbReference>
<dbReference type="OrthoDB" id="8561347at2"/>
<dbReference type="AlphaFoldDB" id="A0A073IQ56"/>
<proteinExistence type="predicted"/>
<name>A0A073IQ56_9BACT</name>
<keyword evidence="2" id="KW-1185">Reference proteome</keyword>
<reference evidence="1 2" key="1">
    <citation type="submission" date="2014-04" db="EMBL/GenBank/DDBJ databases">
        <title>Draft Genome Sequence of Synergistes jonesii.</title>
        <authorList>
            <person name="Coil D.A."/>
            <person name="Eisen J.A."/>
            <person name="Holland-Moritz H.E."/>
        </authorList>
    </citation>
    <scope>NUCLEOTIDE SEQUENCE [LARGE SCALE GENOMIC DNA]</scope>
    <source>
        <strain evidence="1 2">78-1</strain>
    </source>
</reference>
<dbReference type="eggNOG" id="ENOG502ZBUW">
    <property type="taxonomic scope" value="Bacteria"/>
</dbReference>